<evidence type="ECO:0000313" key="2">
    <source>
        <dbReference type="Proteomes" id="UP000662973"/>
    </source>
</evidence>
<name>A0A897N3T5_9EURY</name>
<gene>
    <name evidence="1" type="ORF">HSR122_0215</name>
</gene>
<dbReference type="EMBL" id="CP064788">
    <property type="protein sequence ID" value="QSG07632.1"/>
    <property type="molecule type" value="Genomic_DNA"/>
</dbReference>
<protein>
    <submittedName>
        <fullName evidence="1">Uncharacterized protein</fullName>
    </submittedName>
</protein>
<sequence>MLLTDEDCKSCTRYYEYDATVSFREVPDVVAVAHSAPGEVLEMRALEIEEETPTVLI</sequence>
<accession>A0A897N3T5</accession>
<dbReference type="AlphaFoldDB" id="A0A897N3T5"/>
<organism evidence="1 2">
    <name type="scientific">Halapricum desulfuricans</name>
    <dbReference type="NCBI Taxonomy" id="2841257"/>
    <lineage>
        <taxon>Archaea</taxon>
        <taxon>Methanobacteriati</taxon>
        <taxon>Methanobacteriota</taxon>
        <taxon>Stenosarchaea group</taxon>
        <taxon>Halobacteria</taxon>
        <taxon>Halobacteriales</taxon>
        <taxon>Haloarculaceae</taxon>
        <taxon>Halapricum</taxon>
    </lineage>
</organism>
<keyword evidence="2" id="KW-1185">Reference proteome</keyword>
<proteinExistence type="predicted"/>
<reference evidence="1 2" key="1">
    <citation type="submission" date="2020-11" db="EMBL/GenBank/DDBJ databases">
        <title>Carbohydrate-dependent, anaerobic sulfur respiration: A novel catabolism in halophilic archaea.</title>
        <authorList>
            <person name="Sorokin D.Y."/>
            <person name="Messina E."/>
            <person name="Smedile F."/>
            <person name="La Cono V."/>
            <person name="Hallsworth J.E."/>
            <person name="Yakimov M.M."/>
        </authorList>
    </citation>
    <scope>NUCLEOTIDE SEQUENCE [LARGE SCALE GENOMIC DNA]</scope>
    <source>
        <strain evidence="1 2">HSR12-2</strain>
    </source>
</reference>
<evidence type="ECO:0000313" key="1">
    <source>
        <dbReference type="EMBL" id="QSG07632.1"/>
    </source>
</evidence>
<dbReference type="KEGG" id="hds:HSR122_0215"/>
<dbReference type="Proteomes" id="UP000662973">
    <property type="component" value="Chromosome"/>
</dbReference>